<comment type="similarity">
    <text evidence="3">Belongs to the PTH2 family.</text>
</comment>
<dbReference type="NCBIfam" id="TIGR00283">
    <property type="entry name" value="arch_pth2"/>
    <property type="match status" value="1"/>
</dbReference>
<evidence type="ECO:0000256" key="2">
    <source>
        <dbReference type="ARBA" id="ARBA00022801"/>
    </source>
</evidence>
<accession>A0A9P0GG53</accession>
<proteinExistence type="inferred from homology"/>
<dbReference type="Pfam" id="PF01981">
    <property type="entry name" value="PTH2"/>
    <property type="match status" value="1"/>
</dbReference>
<keyword evidence="2" id="KW-0378">Hydrolase</keyword>
<reference evidence="6" key="1">
    <citation type="submission" date="2022-01" db="EMBL/GenBank/DDBJ databases">
        <authorList>
            <person name="King R."/>
        </authorList>
    </citation>
    <scope>NUCLEOTIDE SEQUENCE</scope>
</reference>
<dbReference type="PROSITE" id="PS50030">
    <property type="entry name" value="UBA"/>
    <property type="match status" value="1"/>
</dbReference>
<dbReference type="Gene3D" id="1.10.8.10">
    <property type="entry name" value="DNA helicase RuvA subunit, C-terminal domain"/>
    <property type="match status" value="1"/>
</dbReference>
<dbReference type="PANTHER" id="PTHR12649">
    <property type="entry name" value="PEPTIDYL-TRNA HYDROLASE 2"/>
    <property type="match status" value="1"/>
</dbReference>
<evidence type="ECO:0000313" key="7">
    <source>
        <dbReference type="Proteomes" id="UP001153636"/>
    </source>
</evidence>
<evidence type="ECO:0000259" key="5">
    <source>
        <dbReference type="PROSITE" id="PS50030"/>
    </source>
</evidence>
<dbReference type="EC" id="3.1.1.29" evidence="1"/>
<dbReference type="InterPro" id="IPR002833">
    <property type="entry name" value="PTH2"/>
</dbReference>
<organism evidence="6 7">
    <name type="scientific">Psylliodes chrysocephalus</name>
    <dbReference type="NCBI Taxonomy" id="3402493"/>
    <lineage>
        <taxon>Eukaryota</taxon>
        <taxon>Metazoa</taxon>
        <taxon>Ecdysozoa</taxon>
        <taxon>Arthropoda</taxon>
        <taxon>Hexapoda</taxon>
        <taxon>Insecta</taxon>
        <taxon>Pterygota</taxon>
        <taxon>Neoptera</taxon>
        <taxon>Endopterygota</taxon>
        <taxon>Coleoptera</taxon>
        <taxon>Polyphaga</taxon>
        <taxon>Cucujiformia</taxon>
        <taxon>Chrysomeloidea</taxon>
        <taxon>Chrysomelidae</taxon>
        <taxon>Galerucinae</taxon>
        <taxon>Alticini</taxon>
        <taxon>Psylliodes</taxon>
    </lineage>
</organism>
<protein>
    <recommendedName>
        <fullName evidence="1">peptidyl-tRNA hydrolase</fullName>
        <ecNumber evidence="1">3.1.1.29</ecNumber>
    </recommendedName>
</protein>
<evidence type="ECO:0000256" key="1">
    <source>
        <dbReference type="ARBA" id="ARBA00013260"/>
    </source>
</evidence>
<dbReference type="OrthoDB" id="1733656at2759"/>
<dbReference type="InterPro" id="IPR009060">
    <property type="entry name" value="UBA-like_sf"/>
</dbReference>
<gene>
    <name evidence="6" type="ORF">PSYICH_LOCUS10395</name>
</gene>
<dbReference type="AlphaFoldDB" id="A0A9P0GG53"/>
<feature type="domain" description="UBA" evidence="5">
    <location>
        <begin position="19"/>
        <end position="60"/>
    </location>
</feature>
<comment type="catalytic activity">
    <reaction evidence="4">
        <text>an N-acyl-L-alpha-aminoacyl-tRNA + H2O = an N-acyl-L-amino acid + a tRNA + H(+)</text>
        <dbReference type="Rhea" id="RHEA:54448"/>
        <dbReference type="Rhea" id="RHEA-COMP:10123"/>
        <dbReference type="Rhea" id="RHEA-COMP:13883"/>
        <dbReference type="ChEBI" id="CHEBI:15377"/>
        <dbReference type="ChEBI" id="CHEBI:15378"/>
        <dbReference type="ChEBI" id="CHEBI:59874"/>
        <dbReference type="ChEBI" id="CHEBI:78442"/>
        <dbReference type="ChEBI" id="CHEBI:138191"/>
        <dbReference type="EC" id="3.1.1.29"/>
    </reaction>
</comment>
<dbReference type="InterPro" id="IPR015940">
    <property type="entry name" value="UBA"/>
</dbReference>
<dbReference type="EMBL" id="OV651816">
    <property type="protein sequence ID" value="CAH1109581.1"/>
    <property type="molecule type" value="Genomic_DNA"/>
</dbReference>
<dbReference type="GO" id="GO:0005829">
    <property type="term" value="C:cytosol"/>
    <property type="evidence" value="ECO:0007669"/>
    <property type="project" value="TreeGrafter"/>
</dbReference>
<dbReference type="PANTHER" id="PTHR12649:SF29">
    <property type="entry name" value="AMINOACYL-TRNA HYDROLASE"/>
    <property type="match status" value="1"/>
</dbReference>
<dbReference type="Pfam" id="PF22562">
    <property type="entry name" value="UBA_7"/>
    <property type="match status" value="1"/>
</dbReference>
<evidence type="ECO:0000256" key="3">
    <source>
        <dbReference type="ARBA" id="ARBA00038050"/>
    </source>
</evidence>
<dbReference type="SUPFAM" id="SSF46934">
    <property type="entry name" value="UBA-like"/>
    <property type="match status" value="1"/>
</dbReference>
<evidence type="ECO:0000256" key="4">
    <source>
        <dbReference type="ARBA" id="ARBA00048707"/>
    </source>
</evidence>
<dbReference type="SMART" id="SM00165">
    <property type="entry name" value="UBA"/>
    <property type="match status" value="1"/>
</dbReference>
<dbReference type="FunFam" id="3.40.1490.10:FF:000002">
    <property type="entry name" value="Peptidyl-tRNA hydrolase 2, mitochondrial"/>
    <property type="match status" value="1"/>
</dbReference>
<name>A0A9P0GG53_9CUCU</name>
<sequence>MHRFWKMEKRMENMSEQFVPNEDFLHQLISMGINHEIAVQALFCTGNTSLDEAIEYIFSSQESQAVEPKAFANVEAKIDQSESGDEEDEEVEFYKMTFVVNTSLKMGVGKIAAQVGHACLGLFREIMGDKREELETWECYGEKKIVLKGVDETHLRELYEKAKEKNIPCYLVSDAGHTQIAPGSVTVLSLFGLEENVNMVTGKLSLM</sequence>
<dbReference type="SUPFAM" id="SSF102462">
    <property type="entry name" value="Peptidyl-tRNA hydrolase II"/>
    <property type="match status" value="1"/>
</dbReference>
<dbReference type="GO" id="GO:0004045">
    <property type="term" value="F:peptidyl-tRNA hydrolase activity"/>
    <property type="evidence" value="ECO:0007669"/>
    <property type="project" value="UniProtKB-EC"/>
</dbReference>
<keyword evidence="7" id="KW-1185">Reference proteome</keyword>
<dbReference type="Proteomes" id="UP001153636">
    <property type="component" value="Chromosome 4"/>
</dbReference>
<dbReference type="CDD" id="cd02430">
    <property type="entry name" value="PTH2"/>
    <property type="match status" value="1"/>
</dbReference>
<evidence type="ECO:0000313" key="6">
    <source>
        <dbReference type="EMBL" id="CAH1109581.1"/>
    </source>
</evidence>
<dbReference type="Gene3D" id="3.40.1490.10">
    <property type="entry name" value="Bit1"/>
    <property type="match status" value="1"/>
</dbReference>
<dbReference type="InterPro" id="IPR023476">
    <property type="entry name" value="Pep_tRNA_hydro_II_dom_sf"/>
</dbReference>